<feature type="transmembrane region" description="Helical" evidence="1">
    <location>
        <begin position="71"/>
        <end position="89"/>
    </location>
</feature>
<feature type="transmembrane region" description="Helical" evidence="1">
    <location>
        <begin position="195"/>
        <end position="212"/>
    </location>
</feature>
<dbReference type="KEGG" id="gjf:M493_16720"/>
<name>S6A3Z6_GEOG3</name>
<feature type="transmembrane region" description="Helical" evidence="1">
    <location>
        <begin position="133"/>
        <end position="152"/>
    </location>
</feature>
<dbReference type="STRING" id="1921421.M493_16720"/>
<feature type="transmembrane region" description="Helical" evidence="1">
    <location>
        <begin position="95"/>
        <end position="112"/>
    </location>
</feature>
<evidence type="ECO:0000313" key="3">
    <source>
        <dbReference type="Proteomes" id="UP000015500"/>
    </source>
</evidence>
<keyword evidence="1" id="KW-0472">Membrane</keyword>
<feature type="transmembrane region" description="Helical" evidence="1">
    <location>
        <begin position="39"/>
        <end position="59"/>
    </location>
</feature>
<dbReference type="AlphaFoldDB" id="S6A3Z6"/>
<feature type="transmembrane region" description="Helical" evidence="1">
    <location>
        <begin position="224"/>
        <end position="242"/>
    </location>
</feature>
<dbReference type="OrthoDB" id="2990886at2"/>
<organism evidence="2 3">
    <name type="scientific">Geobacillus genomosp. 3</name>
    <dbReference type="NCBI Taxonomy" id="1921421"/>
    <lineage>
        <taxon>Bacteria</taxon>
        <taxon>Bacillati</taxon>
        <taxon>Bacillota</taxon>
        <taxon>Bacilli</taxon>
        <taxon>Bacillales</taxon>
        <taxon>Anoxybacillaceae</taxon>
        <taxon>Geobacillus</taxon>
    </lineage>
</organism>
<feature type="transmembrane region" description="Helical" evidence="1">
    <location>
        <begin position="340"/>
        <end position="360"/>
    </location>
</feature>
<feature type="transmembrane region" description="Helical" evidence="1">
    <location>
        <begin position="254"/>
        <end position="272"/>
    </location>
</feature>
<evidence type="ECO:0000313" key="2">
    <source>
        <dbReference type="EMBL" id="AGT33556.1"/>
    </source>
</evidence>
<dbReference type="Proteomes" id="UP000015500">
    <property type="component" value="Chromosome"/>
</dbReference>
<accession>S6A3Z6</accession>
<feature type="transmembrane region" description="Helical" evidence="1">
    <location>
        <begin position="278"/>
        <end position="301"/>
    </location>
</feature>
<feature type="transmembrane region" description="Helical" evidence="1">
    <location>
        <begin position="313"/>
        <end position="334"/>
    </location>
</feature>
<evidence type="ECO:0008006" key="4">
    <source>
        <dbReference type="Google" id="ProtNLM"/>
    </source>
</evidence>
<evidence type="ECO:0000256" key="1">
    <source>
        <dbReference type="SAM" id="Phobius"/>
    </source>
</evidence>
<dbReference type="EMBL" id="CP006254">
    <property type="protein sequence ID" value="AGT33556.1"/>
    <property type="molecule type" value="Genomic_DNA"/>
</dbReference>
<dbReference type="PATRIC" id="fig|1345697.3.peg.3300"/>
<gene>
    <name evidence="2" type="ORF">M493_16720</name>
</gene>
<protein>
    <recommendedName>
        <fullName evidence="4">MFS transporter</fullName>
    </recommendedName>
</protein>
<keyword evidence="1" id="KW-0812">Transmembrane</keyword>
<reference evidence="2 3" key="1">
    <citation type="journal article" date="2014" name="Genome Announc.">
        <title>Complete Genome Sequence of the Thermophilic Polychlorinated Biphenyl Degrader Geobacillus sp. Strain JF8 (NBRC 109937).</title>
        <authorList>
            <person name="Shintani M."/>
            <person name="Ohtsubo Y."/>
            <person name="Fukuda K."/>
            <person name="Hosoyama A."/>
            <person name="Ohji S."/>
            <person name="Yamazoe A."/>
            <person name="Fujita N."/>
            <person name="Nagata Y."/>
            <person name="Tsuda M."/>
            <person name="Hatta T."/>
            <person name="Kimbara K."/>
        </authorList>
    </citation>
    <scope>NUCLEOTIDE SEQUENCE [LARGE SCALE GENOMIC DNA]</scope>
    <source>
        <strain evidence="2 3">JF8</strain>
    </source>
</reference>
<feature type="transmembrane region" description="Helical" evidence="1">
    <location>
        <begin position="7"/>
        <end position="27"/>
    </location>
</feature>
<proteinExistence type="predicted"/>
<sequence length="365" mass="41897">MRYGKEIQFIALLYLFLILLSGILYSYTITRIVSISHISPFWVIIINSIISMFIFIDFSYIKKISTLHSRLISAVTSFLLLILFFLSFFLKDQGMILLAVYAISVFSSSYVGRSLERKIFEEEKRLFGGMVKISIIGNLAKLIGFGVGALIFSIPLSIYIFLSFILFLVMASVNVEHGFSYSKASMAGKTKVNSLFLLLFVGLISSIPILWIPSLVERFNEAGMIKLSFIPFVLPGIMNILFLRYLKDRIWSKYIPLFYFILTVFFMVIYYVDVSLIFQVIVLSTIITLGVSINVYINTIFLQKNKTRDKRELMQLINVVTSVSTLLFSFFAMYTFLTVHLMLLINATLSLFIFVFFARIRGEDE</sequence>
<dbReference type="HOGENOM" id="CLU_758116_0_0_9"/>
<keyword evidence="1" id="KW-1133">Transmembrane helix</keyword>
<keyword evidence="3" id="KW-1185">Reference proteome</keyword>
<feature type="transmembrane region" description="Helical" evidence="1">
    <location>
        <begin position="158"/>
        <end position="175"/>
    </location>
</feature>